<reference evidence="1 2" key="1">
    <citation type="submission" date="2021-01" db="EMBL/GenBank/DDBJ databases">
        <title>WGS of actinomycetes isolated from Thailand.</title>
        <authorList>
            <person name="Thawai C."/>
        </authorList>
    </citation>
    <scope>NUCLEOTIDE SEQUENCE [LARGE SCALE GENOMIC DNA]</scope>
    <source>
        <strain evidence="1 2">LPG 2</strain>
    </source>
</reference>
<gene>
    <name evidence="1" type="ORF">JK358_25805</name>
</gene>
<dbReference type="Proteomes" id="UP000602198">
    <property type="component" value="Unassembled WGS sequence"/>
</dbReference>
<protein>
    <submittedName>
        <fullName evidence="1">Sensor domain-containing protein</fullName>
    </submittedName>
</protein>
<dbReference type="EMBL" id="JAERRJ010000010">
    <property type="protein sequence ID" value="MBL1077823.1"/>
    <property type="molecule type" value="Genomic_DNA"/>
</dbReference>
<comment type="caution">
    <text evidence="1">The sequence shown here is derived from an EMBL/GenBank/DDBJ whole genome shotgun (WGS) entry which is preliminary data.</text>
</comment>
<keyword evidence="2" id="KW-1185">Reference proteome</keyword>
<evidence type="ECO:0000313" key="1">
    <source>
        <dbReference type="EMBL" id="MBL1077823.1"/>
    </source>
</evidence>
<proteinExistence type="predicted"/>
<organism evidence="1 2">
    <name type="scientific">Nocardia acididurans</name>
    <dbReference type="NCBI Taxonomy" id="2802282"/>
    <lineage>
        <taxon>Bacteria</taxon>
        <taxon>Bacillati</taxon>
        <taxon>Actinomycetota</taxon>
        <taxon>Actinomycetes</taxon>
        <taxon>Mycobacteriales</taxon>
        <taxon>Nocardiaceae</taxon>
        <taxon>Nocardia</taxon>
    </lineage>
</organism>
<name>A0ABS1MB11_9NOCA</name>
<accession>A0ABS1MB11</accession>
<sequence>MALIESGTGRTALATLAAVLAVAVSACGSGDSTDPLPSLLPTVQPPTASNAPALDDVTLRNSLLDETVLTGYTALNDPPPGTVTGAGTATDPSQCAKVLSPVAEQAPGARAQAIAQFSGTDFASIDIDAASYANGGSAQAFSLVQSLLQGCAAYSGKDADNITVEFRLGGLEIPKAGDASTAFRVHTSSQGFTLYTAVSLTVVGSTVVQIAMSGASEPDPQKLGDITAEQVKQLRAATGS</sequence>
<evidence type="ECO:0000313" key="2">
    <source>
        <dbReference type="Proteomes" id="UP000602198"/>
    </source>
</evidence>
<dbReference type="RefSeq" id="WP_201951839.1">
    <property type="nucleotide sequence ID" value="NZ_JAERRJ010000010.1"/>
</dbReference>